<dbReference type="PANTHER" id="PTHR20933:SF4">
    <property type="entry name" value="F-BOX INVOLVED IN POLYQ PATHOGENESIS, ISOFORM A"/>
    <property type="match status" value="1"/>
</dbReference>
<evidence type="ECO:0000313" key="3">
    <source>
        <dbReference type="EMBL" id="OQV11677.1"/>
    </source>
</evidence>
<dbReference type="Pfam" id="PF12937">
    <property type="entry name" value="F-box-like"/>
    <property type="match status" value="1"/>
</dbReference>
<dbReference type="Gene3D" id="3.80.10.10">
    <property type="entry name" value="Ribonuclease Inhibitor"/>
    <property type="match status" value="1"/>
</dbReference>
<feature type="domain" description="F-box" evidence="2">
    <location>
        <begin position="53"/>
        <end position="99"/>
    </location>
</feature>
<organism evidence="3 4">
    <name type="scientific">Hypsibius exemplaris</name>
    <name type="common">Freshwater tardigrade</name>
    <dbReference type="NCBI Taxonomy" id="2072580"/>
    <lineage>
        <taxon>Eukaryota</taxon>
        <taxon>Metazoa</taxon>
        <taxon>Ecdysozoa</taxon>
        <taxon>Tardigrada</taxon>
        <taxon>Eutardigrada</taxon>
        <taxon>Parachela</taxon>
        <taxon>Hypsibioidea</taxon>
        <taxon>Hypsibiidae</taxon>
        <taxon>Hypsibius</taxon>
    </lineage>
</organism>
<sequence>MFSLALDQLQERRPSTINDGGPDGQDYNPARRKSTTASVNAMKTATIRPNYANTTIDKLQDKTLLHIFNFLEHTEISRLAQVSRKWYGLACNSQLWQNVSFRPEFAGIVAPPSIDKAVDLIGRRFGPQLKYIELPIEHICAPVFHELAAKCPNLSHMVLDFSNAMQLHDFNDLNAFPAKLRTLCICLSDVIFMEGFMRKIYNFINSVECLQLIGTYERVTEEEEEVHETLHILKLKSHVPNLRVINFFGVKFWTTITSKPFRATAFTWSACASSFARSLQVIFEDSAAALPQTQLLVDGANRVDQ</sequence>
<dbReference type="Proteomes" id="UP000192578">
    <property type="component" value="Unassembled WGS sequence"/>
</dbReference>
<comment type="caution">
    <text evidence="3">The sequence shown here is derived from an EMBL/GenBank/DDBJ whole genome shotgun (WGS) entry which is preliminary data.</text>
</comment>
<keyword evidence="4" id="KW-1185">Reference proteome</keyword>
<proteinExistence type="predicted"/>
<dbReference type="AlphaFoldDB" id="A0A1W0W8Z8"/>
<dbReference type="PROSITE" id="PS50181">
    <property type="entry name" value="FBOX"/>
    <property type="match status" value="1"/>
</dbReference>
<dbReference type="OrthoDB" id="3219396at2759"/>
<accession>A0A1W0W8Z8</accession>
<gene>
    <name evidence="3" type="ORF">BV898_14021</name>
</gene>
<feature type="region of interest" description="Disordered" evidence="1">
    <location>
        <begin position="12"/>
        <end position="35"/>
    </location>
</feature>
<dbReference type="EMBL" id="MTYJ01000164">
    <property type="protein sequence ID" value="OQV11677.1"/>
    <property type="molecule type" value="Genomic_DNA"/>
</dbReference>
<dbReference type="GO" id="GO:0031398">
    <property type="term" value="P:positive regulation of protein ubiquitination"/>
    <property type="evidence" value="ECO:0007669"/>
    <property type="project" value="TreeGrafter"/>
</dbReference>
<dbReference type="InterPro" id="IPR036047">
    <property type="entry name" value="F-box-like_dom_sf"/>
</dbReference>
<protein>
    <recommendedName>
        <fullName evidence="2">F-box domain-containing protein</fullName>
    </recommendedName>
</protein>
<dbReference type="InterPro" id="IPR001810">
    <property type="entry name" value="F-box_dom"/>
</dbReference>
<name>A0A1W0W8Z8_HYPEX</name>
<evidence type="ECO:0000259" key="2">
    <source>
        <dbReference type="PROSITE" id="PS50181"/>
    </source>
</evidence>
<dbReference type="InterPro" id="IPR032675">
    <property type="entry name" value="LRR_dom_sf"/>
</dbReference>
<evidence type="ECO:0000313" key="4">
    <source>
        <dbReference type="Proteomes" id="UP000192578"/>
    </source>
</evidence>
<reference evidence="4" key="1">
    <citation type="submission" date="2017-01" db="EMBL/GenBank/DDBJ databases">
        <title>Comparative genomics of anhydrobiosis in the tardigrade Hypsibius dujardini.</title>
        <authorList>
            <person name="Yoshida Y."/>
            <person name="Koutsovoulos G."/>
            <person name="Laetsch D."/>
            <person name="Stevens L."/>
            <person name="Kumar S."/>
            <person name="Horikawa D."/>
            <person name="Ishino K."/>
            <person name="Komine S."/>
            <person name="Tomita M."/>
            <person name="Blaxter M."/>
            <person name="Arakawa K."/>
        </authorList>
    </citation>
    <scope>NUCLEOTIDE SEQUENCE [LARGE SCALE GENOMIC DNA]</scope>
    <source>
        <strain evidence="4">Z151</strain>
    </source>
</reference>
<dbReference type="SUPFAM" id="SSF81383">
    <property type="entry name" value="F-box domain"/>
    <property type="match status" value="1"/>
</dbReference>
<dbReference type="PANTHER" id="PTHR20933">
    <property type="entry name" value="F-BOX ONLY PROTEIN 33"/>
    <property type="match status" value="1"/>
</dbReference>
<evidence type="ECO:0000256" key="1">
    <source>
        <dbReference type="SAM" id="MobiDB-lite"/>
    </source>
</evidence>